<evidence type="ECO:0000256" key="1">
    <source>
        <dbReference type="SAM" id="Coils"/>
    </source>
</evidence>
<organism evidence="2 3">
    <name type="scientific">Tritrichomonas foetus</name>
    <dbReference type="NCBI Taxonomy" id="1144522"/>
    <lineage>
        <taxon>Eukaryota</taxon>
        <taxon>Metamonada</taxon>
        <taxon>Parabasalia</taxon>
        <taxon>Tritrichomonadida</taxon>
        <taxon>Tritrichomonadidae</taxon>
        <taxon>Tritrichomonas</taxon>
    </lineage>
</organism>
<feature type="coiled-coil region" evidence="1">
    <location>
        <begin position="4"/>
        <end position="84"/>
    </location>
</feature>
<feature type="coiled-coil region" evidence="1">
    <location>
        <begin position="202"/>
        <end position="261"/>
    </location>
</feature>
<dbReference type="VEuPathDB" id="TrichDB:TRFO_00931"/>
<protein>
    <submittedName>
        <fullName evidence="2">Uncharacterized protein</fullName>
    </submittedName>
</protein>
<dbReference type="RefSeq" id="XP_068370787.1">
    <property type="nucleotide sequence ID" value="XM_068489806.1"/>
</dbReference>
<gene>
    <name evidence="2" type="ORF">TRFO_00931</name>
</gene>
<sequence>MASVQELQAQLNEITEKYNKLLASTQEQNLQLQKIDKRKMVLHKMVEDAQLAKSDLVSKIQKLAEEENIKAKQMQEDADKLSKETNQKIIEISKIKDEYELLYKSLVLRRERLLEHWGYYEKDYLMQIDELDAKCTLMYAKYREVSHRISILSEAKKNMSDDILTGLQTKLFSSFNLISPDEKQILEFIHNNMDNFLDNPPFDTLNIEEEEEEEILEEAETIELIPNFPILMTTEEKKRQLEELKLECRSLQEERDRLLATKSSSS</sequence>
<proteinExistence type="predicted"/>
<dbReference type="Proteomes" id="UP000179807">
    <property type="component" value="Unassembled WGS sequence"/>
</dbReference>
<dbReference type="GeneID" id="94824510"/>
<dbReference type="EMBL" id="MLAK01000001">
    <property type="protein sequence ID" value="OHT17651.1"/>
    <property type="molecule type" value="Genomic_DNA"/>
</dbReference>
<comment type="caution">
    <text evidence="2">The sequence shown here is derived from an EMBL/GenBank/DDBJ whole genome shotgun (WGS) entry which is preliminary data.</text>
</comment>
<reference evidence="2" key="1">
    <citation type="submission" date="2016-10" db="EMBL/GenBank/DDBJ databases">
        <authorList>
            <person name="Benchimol M."/>
            <person name="Almeida L.G."/>
            <person name="Vasconcelos A.T."/>
            <person name="Perreira-Neves A."/>
            <person name="Rosa I.A."/>
            <person name="Tasca T."/>
            <person name="Bogo M.R."/>
            <person name="de Souza W."/>
        </authorList>
    </citation>
    <scope>NUCLEOTIDE SEQUENCE [LARGE SCALE GENOMIC DNA]</scope>
    <source>
        <strain evidence="2">K</strain>
    </source>
</reference>
<dbReference type="AlphaFoldDB" id="A0A1J4L2H6"/>
<accession>A0A1J4L2H6</accession>
<keyword evidence="1" id="KW-0175">Coiled coil</keyword>
<evidence type="ECO:0000313" key="2">
    <source>
        <dbReference type="EMBL" id="OHT17651.1"/>
    </source>
</evidence>
<name>A0A1J4L2H6_9EUKA</name>
<keyword evidence="3" id="KW-1185">Reference proteome</keyword>
<evidence type="ECO:0000313" key="3">
    <source>
        <dbReference type="Proteomes" id="UP000179807"/>
    </source>
</evidence>